<gene>
    <name evidence="3" type="ORF">GJV76_01975</name>
</gene>
<protein>
    <submittedName>
        <fullName evidence="3">Uncharacterized protein</fullName>
    </submittedName>
</protein>
<dbReference type="OrthoDB" id="1448969at2"/>
<dbReference type="AlphaFoldDB" id="A0A6I3LK96"/>
<reference evidence="3 4" key="1">
    <citation type="submission" date="2019-11" db="EMBL/GenBank/DDBJ databases">
        <title>Genome of Strain BIT-d1.</title>
        <authorList>
            <person name="Yang Y."/>
        </authorList>
    </citation>
    <scope>NUCLEOTIDE SEQUENCE [LARGE SCALE GENOMIC DNA]</scope>
    <source>
        <strain evidence="3 4">BIT-d1</strain>
    </source>
</reference>
<evidence type="ECO:0000313" key="4">
    <source>
        <dbReference type="Proteomes" id="UP000438760"/>
    </source>
</evidence>
<dbReference type="EMBL" id="WMJX01000002">
    <property type="protein sequence ID" value="MTG96921.1"/>
    <property type="molecule type" value="Genomic_DNA"/>
</dbReference>
<feature type="chain" id="PRO_5026064464" evidence="2">
    <location>
        <begin position="21"/>
        <end position="261"/>
    </location>
</feature>
<dbReference type="Proteomes" id="UP000438760">
    <property type="component" value="Unassembled WGS sequence"/>
</dbReference>
<sequence>MKKILVLFLIVSTITTTSFAQSKSKKQEEESAKKVEYVDIKLILENQETLKLTPQQATAFKIKNEYIKRDLQKLNSKKSMSDIERNMHERELKASYLTFINRNLNQEQIDQWAILKKDLTVVEEEKDLKTVLKKLDQDYKLETKEIYRVYKHDRKLYYAQRNIAKKAYETKKRNLIEYYENKEKGIDEDQEEILTLEEIANLYKEYDDYYGKQEGRSALDYLDIKEEYQEEEEYDEYGNLIKPEQSTTTEEEYDEYGNLIN</sequence>
<proteinExistence type="predicted"/>
<accession>A0A6I3LK96</accession>
<comment type="caution">
    <text evidence="3">The sequence shown here is derived from an EMBL/GenBank/DDBJ whole genome shotgun (WGS) entry which is preliminary data.</text>
</comment>
<dbReference type="RefSeq" id="WP_155090970.1">
    <property type="nucleotide sequence ID" value="NZ_CP102754.1"/>
</dbReference>
<keyword evidence="2" id="KW-0732">Signal</keyword>
<feature type="signal peptide" evidence="2">
    <location>
        <begin position="1"/>
        <end position="20"/>
    </location>
</feature>
<evidence type="ECO:0000256" key="2">
    <source>
        <dbReference type="SAM" id="SignalP"/>
    </source>
</evidence>
<evidence type="ECO:0000313" key="3">
    <source>
        <dbReference type="EMBL" id="MTG96921.1"/>
    </source>
</evidence>
<name>A0A6I3LK96_9FLAO</name>
<organism evidence="3 4">
    <name type="scientific">Myroides albus</name>
    <dbReference type="NCBI Taxonomy" id="2562892"/>
    <lineage>
        <taxon>Bacteria</taxon>
        <taxon>Pseudomonadati</taxon>
        <taxon>Bacteroidota</taxon>
        <taxon>Flavobacteriia</taxon>
        <taxon>Flavobacteriales</taxon>
        <taxon>Flavobacteriaceae</taxon>
        <taxon>Myroides</taxon>
    </lineage>
</organism>
<keyword evidence="4" id="KW-1185">Reference proteome</keyword>
<evidence type="ECO:0000256" key="1">
    <source>
        <dbReference type="SAM" id="MobiDB-lite"/>
    </source>
</evidence>
<feature type="region of interest" description="Disordered" evidence="1">
    <location>
        <begin position="230"/>
        <end position="261"/>
    </location>
</feature>